<evidence type="ECO:0000313" key="5">
    <source>
        <dbReference type="Proteomes" id="UP000515788"/>
    </source>
</evidence>
<dbReference type="Proteomes" id="UP000515788">
    <property type="component" value="Chromosome 1"/>
</dbReference>
<dbReference type="Pfam" id="PF00789">
    <property type="entry name" value="UBX"/>
    <property type="match status" value="1"/>
</dbReference>
<dbReference type="RefSeq" id="XP_037137152.1">
    <property type="nucleotide sequence ID" value="XM_037281257.1"/>
</dbReference>
<feature type="transmembrane region" description="Helical" evidence="2">
    <location>
        <begin position="56"/>
        <end position="79"/>
    </location>
</feature>
<organism evidence="4 5">
    <name type="scientific">Torulaspora globosa</name>
    <dbReference type="NCBI Taxonomy" id="48254"/>
    <lineage>
        <taxon>Eukaryota</taxon>
        <taxon>Fungi</taxon>
        <taxon>Dikarya</taxon>
        <taxon>Ascomycota</taxon>
        <taxon>Saccharomycotina</taxon>
        <taxon>Saccharomycetes</taxon>
        <taxon>Saccharomycetales</taxon>
        <taxon>Saccharomycetaceae</taxon>
        <taxon>Torulaspora</taxon>
    </lineage>
</organism>
<dbReference type="PROSITE" id="PS50033">
    <property type="entry name" value="UBX"/>
    <property type="match status" value="1"/>
</dbReference>
<dbReference type="InterPro" id="IPR001012">
    <property type="entry name" value="UBX_dom"/>
</dbReference>
<name>A0A7G3ZAE1_9SACH</name>
<dbReference type="Gene3D" id="3.40.30.10">
    <property type="entry name" value="Glutaredoxin"/>
    <property type="match status" value="1"/>
</dbReference>
<dbReference type="PANTHER" id="PTHR23322">
    <property type="entry name" value="FAS-ASSOCIATED PROTEIN"/>
    <property type="match status" value="1"/>
</dbReference>
<dbReference type="GeneID" id="59323574"/>
<dbReference type="InterPro" id="IPR036249">
    <property type="entry name" value="Thioredoxin-like_sf"/>
</dbReference>
<gene>
    <name evidence="4" type="ORF">HG536_0A02940</name>
</gene>
<feature type="region of interest" description="Disordered" evidence="1">
    <location>
        <begin position="16"/>
        <end position="43"/>
    </location>
</feature>
<dbReference type="CDD" id="cd01767">
    <property type="entry name" value="UBX"/>
    <property type="match status" value="1"/>
</dbReference>
<evidence type="ECO:0000313" key="4">
    <source>
        <dbReference type="EMBL" id="QLL30477.1"/>
    </source>
</evidence>
<feature type="domain" description="UBX" evidence="3">
    <location>
        <begin position="337"/>
        <end position="436"/>
    </location>
</feature>
<feature type="region of interest" description="Disordered" evidence="1">
    <location>
        <begin position="291"/>
        <end position="315"/>
    </location>
</feature>
<dbReference type="PANTHER" id="PTHR23322:SF103">
    <property type="entry name" value="UBX DOMAIN-CONTAINING PROTEIN 3"/>
    <property type="match status" value="1"/>
</dbReference>
<keyword evidence="2" id="KW-1133">Transmembrane helix</keyword>
<proteinExistence type="predicted"/>
<protein>
    <recommendedName>
        <fullName evidence="3">UBX domain-containing protein</fullName>
    </recommendedName>
</protein>
<dbReference type="GO" id="GO:0043130">
    <property type="term" value="F:ubiquitin binding"/>
    <property type="evidence" value="ECO:0007669"/>
    <property type="project" value="TreeGrafter"/>
</dbReference>
<sequence>MMDLIRRVLHGGEVPFTPIPGSFPEEQLSGENGNDEQASQTNEPQRLLSRKRFLSLLLQIPFVFLYHIISLIILMLSILSPLCAINGYYRKKQRRFLDPKSRLNNLLESLNNESQRTLVIESEDRMAYSFGSLYNLESGSLSQDIVQGSYTELLATCSEQCKFAIIYLHDPLLDNCMDYVNKILCSEKFTTMIRKYQIMLWFSDVTTSEGLQVANALKVRQFPFLGVLCLKAEKRIEVIGRMEGDVRRYDPDYLENIVSKGYSRLIQIRQQRQNIALQRIIREQQDSRFEESLRADQQRQREQEAERTREAEEQHRERQRKQWLLWRKTRLHPEPPNTADSCRVAIRIEGDGRRIIRKFDASLTVEEIYAYVELYTKGLLDSSETFSGNEPPAGYNHDFKFVLTTPVPRTELDPAATIRDVPGLYPSGNIVMETLD</sequence>
<dbReference type="SMART" id="SM00166">
    <property type="entry name" value="UBX"/>
    <property type="match status" value="1"/>
</dbReference>
<dbReference type="Gene3D" id="3.10.20.90">
    <property type="entry name" value="Phosphatidylinositol 3-kinase Catalytic Subunit, Chain A, domain 1"/>
    <property type="match status" value="1"/>
</dbReference>
<keyword evidence="2" id="KW-0812">Transmembrane</keyword>
<keyword evidence="5" id="KW-1185">Reference proteome</keyword>
<dbReference type="GO" id="GO:0005783">
    <property type="term" value="C:endoplasmic reticulum"/>
    <property type="evidence" value="ECO:0007669"/>
    <property type="project" value="TreeGrafter"/>
</dbReference>
<keyword evidence="2" id="KW-0472">Membrane</keyword>
<reference evidence="4 5" key="1">
    <citation type="submission" date="2020-06" db="EMBL/GenBank/DDBJ databases">
        <title>The yeast mating-type switching endonuclease HO is a domesticated member of an unorthodox homing genetic element family.</title>
        <authorList>
            <person name="Coughlan A.Y."/>
            <person name="Lombardi L."/>
            <person name="Braun-Galleani S."/>
            <person name="Martos A.R."/>
            <person name="Galeote V."/>
            <person name="Bigey F."/>
            <person name="Dequin S."/>
            <person name="Byrne K.P."/>
            <person name="Wolfe K.H."/>
        </authorList>
    </citation>
    <scope>NUCLEOTIDE SEQUENCE [LARGE SCALE GENOMIC DNA]</scope>
    <source>
        <strain evidence="4 5">CBS764</strain>
    </source>
</reference>
<dbReference type="GO" id="GO:0036503">
    <property type="term" value="P:ERAD pathway"/>
    <property type="evidence" value="ECO:0007669"/>
    <property type="project" value="TreeGrafter"/>
</dbReference>
<dbReference type="InterPro" id="IPR006577">
    <property type="entry name" value="UAS"/>
</dbReference>
<feature type="compositionally biased region" description="Polar residues" evidence="1">
    <location>
        <begin position="29"/>
        <end position="43"/>
    </location>
</feature>
<evidence type="ECO:0000256" key="2">
    <source>
        <dbReference type="SAM" id="Phobius"/>
    </source>
</evidence>
<dbReference type="KEGG" id="tgb:HG536_0A02940"/>
<dbReference type="SUPFAM" id="SSF54236">
    <property type="entry name" value="Ubiquitin-like"/>
    <property type="match status" value="1"/>
</dbReference>
<dbReference type="SUPFAM" id="SSF52833">
    <property type="entry name" value="Thioredoxin-like"/>
    <property type="match status" value="1"/>
</dbReference>
<dbReference type="AlphaFoldDB" id="A0A7G3ZAE1"/>
<dbReference type="SMART" id="SM00594">
    <property type="entry name" value="UAS"/>
    <property type="match status" value="1"/>
</dbReference>
<dbReference type="InterPro" id="IPR050730">
    <property type="entry name" value="UBX_domain-protein"/>
</dbReference>
<dbReference type="InterPro" id="IPR029071">
    <property type="entry name" value="Ubiquitin-like_domsf"/>
</dbReference>
<evidence type="ECO:0000259" key="3">
    <source>
        <dbReference type="PROSITE" id="PS50033"/>
    </source>
</evidence>
<dbReference type="OrthoDB" id="1026733at2759"/>
<accession>A0A7G3ZAE1</accession>
<evidence type="ECO:0000256" key="1">
    <source>
        <dbReference type="SAM" id="MobiDB-lite"/>
    </source>
</evidence>
<dbReference type="EMBL" id="CP059246">
    <property type="protein sequence ID" value="QLL30477.1"/>
    <property type="molecule type" value="Genomic_DNA"/>
</dbReference>